<protein>
    <submittedName>
        <fullName evidence="1">Uncharacterized protein</fullName>
    </submittedName>
</protein>
<dbReference type="Proteomes" id="UP000553963">
    <property type="component" value="Unassembled WGS sequence"/>
</dbReference>
<dbReference type="EMBL" id="JACIDS010000001">
    <property type="protein sequence ID" value="MBB3929977.1"/>
    <property type="molecule type" value="Genomic_DNA"/>
</dbReference>
<keyword evidence="2" id="KW-1185">Reference proteome</keyword>
<reference evidence="1 2" key="1">
    <citation type="submission" date="2020-08" db="EMBL/GenBank/DDBJ databases">
        <title>Genomic Encyclopedia of Type Strains, Phase IV (KMG-IV): sequencing the most valuable type-strain genomes for metagenomic binning, comparative biology and taxonomic classification.</title>
        <authorList>
            <person name="Goeker M."/>
        </authorList>
    </citation>
    <scope>NUCLEOTIDE SEQUENCE [LARGE SCALE GENOMIC DNA]</scope>
    <source>
        <strain evidence="1 2">DSM 25966</strain>
    </source>
</reference>
<proteinExistence type="predicted"/>
<dbReference type="AlphaFoldDB" id="A0A840ALS2"/>
<dbReference type="RefSeq" id="WP_183397581.1">
    <property type="nucleotide sequence ID" value="NZ_JACIDS010000001.1"/>
</dbReference>
<organism evidence="1 2">
    <name type="scientific">Kaistia hirudinis</name>
    <dbReference type="NCBI Taxonomy" id="1293440"/>
    <lineage>
        <taxon>Bacteria</taxon>
        <taxon>Pseudomonadati</taxon>
        <taxon>Pseudomonadota</taxon>
        <taxon>Alphaproteobacteria</taxon>
        <taxon>Hyphomicrobiales</taxon>
        <taxon>Kaistiaceae</taxon>
        <taxon>Kaistia</taxon>
    </lineage>
</organism>
<accession>A0A840ALS2</accession>
<gene>
    <name evidence="1" type="ORF">GGR25_000996</name>
</gene>
<name>A0A840ALS2_9HYPH</name>
<evidence type="ECO:0000313" key="2">
    <source>
        <dbReference type="Proteomes" id="UP000553963"/>
    </source>
</evidence>
<evidence type="ECO:0000313" key="1">
    <source>
        <dbReference type="EMBL" id="MBB3929977.1"/>
    </source>
</evidence>
<comment type="caution">
    <text evidence="1">The sequence shown here is derived from an EMBL/GenBank/DDBJ whole genome shotgun (WGS) entry which is preliminary data.</text>
</comment>
<sequence>MFILVVLSIVYGTAEDSKSLAVSSSISAASGFKTAEACKAAGERLLASPRPSNLEIRYSCEAAE</sequence>